<feature type="compositionally biased region" description="Basic and acidic residues" evidence="1">
    <location>
        <begin position="2536"/>
        <end position="2550"/>
    </location>
</feature>
<dbReference type="PROSITE" id="PS50011">
    <property type="entry name" value="PROTEIN_KINASE_DOM"/>
    <property type="match status" value="1"/>
</dbReference>
<dbReference type="SUPFAM" id="SSF56112">
    <property type="entry name" value="Protein kinase-like (PK-like)"/>
    <property type="match status" value="1"/>
</dbReference>
<feature type="compositionally biased region" description="Basic and acidic residues" evidence="1">
    <location>
        <begin position="2195"/>
        <end position="2207"/>
    </location>
</feature>
<proteinExistence type="predicted"/>
<dbReference type="PROSITE" id="PS00109">
    <property type="entry name" value="PROTEIN_KINASE_TYR"/>
    <property type="match status" value="1"/>
</dbReference>
<dbReference type="OrthoDB" id="5973359at2759"/>
<feature type="compositionally biased region" description="Basic and acidic residues" evidence="1">
    <location>
        <begin position="661"/>
        <end position="671"/>
    </location>
</feature>
<dbReference type="Proteomes" id="UP001152799">
    <property type="component" value="Chromosome 4"/>
</dbReference>
<dbReference type="PANTHER" id="PTHR24417">
    <property type="entry name" value="SERINE/THREONINE-PROTEIN KINASE LMTK1"/>
    <property type="match status" value="1"/>
</dbReference>
<feature type="compositionally biased region" description="Acidic residues" evidence="1">
    <location>
        <begin position="1755"/>
        <end position="1766"/>
    </location>
</feature>
<feature type="region of interest" description="Disordered" evidence="1">
    <location>
        <begin position="1035"/>
        <end position="1071"/>
    </location>
</feature>
<keyword evidence="2" id="KW-0732">Signal</keyword>
<dbReference type="EMBL" id="OU892280">
    <property type="protein sequence ID" value="CAG9767990.1"/>
    <property type="molecule type" value="Genomic_DNA"/>
</dbReference>
<evidence type="ECO:0000256" key="2">
    <source>
        <dbReference type="SAM" id="SignalP"/>
    </source>
</evidence>
<keyword evidence="5" id="KW-1185">Reference proteome</keyword>
<evidence type="ECO:0000313" key="5">
    <source>
        <dbReference type="Proteomes" id="UP001152799"/>
    </source>
</evidence>
<dbReference type="PANTHER" id="PTHR24417:SF7">
    <property type="entry name" value="CHROMATIN MODIFICATION-RELATED PROTEIN EAF1"/>
    <property type="match status" value="1"/>
</dbReference>
<feature type="signal peptide" evidence="2">
    <location>
        <begin position="1"/>
        <end position="22"/>
    </location>
</feature>
<dbReference type="InterPro" id="IPR011009">
    <property type="entry name" value="Kinase-like_dom_sf"/>
</dbReference>
<dbReference type="GO" id="GO:0004672">
    <property type="term" value="F:protein kinase activity"/>
    <property type="evidence" value="ECO:0007669"/>
    <property type="project" value="InterPro"/>
</dbReference>
<feature type="region of interest" description="Disordered" evidence="1">
    <location>
        <begin position="2343"/>
        <end position="2365"/>
    </location>
</feature>
<sequence>MEISWKWLNLYLGLLLVGLCKGFPLNLEENSAGHTQFLTCVAAILITVGSIVLVGCLCCQRRKGFEEFHNSPVVATVASNLDHGHINPISNGEFTIFTPLSPPHFNNNVFLANEQVIRTSTDDYVYGDINVSLWFDGPEKDFPRSKLKYIREIGKGAFGKIVEGAAQDLDSSKTWTPVTVRILDAAANQKERILFLNDALFYLAPPHPNLLKLKGRCLSAAPLLVLQETCGGGDLKQRLRSFGSEDKILQWCCQLTSGLKHLHDNGFIHPDLAARNCLLTESLNLKIGDYNLGPHKYSEDYYRGGEPPIPVRWRSPESLDCTPTTIQPRKLTKEANVWSLAVVMWEICENGAQPYGSLNDDDVISRVFGVECFRLDGPSKPQMYSDYIFRLIKMCWNNAESRPKVDQIDIMLSDLYQVHKNTHSEPLNATEDFDSRWKASKPNTIVKTDNHSVSIDIDSVEDLKLIVPSPKPINFKLGPSFLSANDDSLAQADSLTDSMIYKQQISSESDTEEENWRRKVERGAYSEKVRLKSRSVADLMVLTHVDYSESESETPMPSLDYKLNNRSLKKSNLENSNLNFSSEGNLFSLEDNFEKELKKLQVERRDSLLFVPDGNKSQNNSNLSLLRELNSPTEIKPMNQIYNIFNVSIESTKIDSEDTRLFSRQDSENKSDLGYATLHNSERNSDFGSVDGEQLLDDKTVIIEERLKNSKQNLPDILASLEEHSRGNIDLLEPNLSQQNLSDDDETISDSRRESTLVQESKNQDLIFSDKNHESQIVPEFSDSNNAFLDENEAKTEFFVDNLLPEIKQSFIKGPNILESRNCTSNKQNLMEVAPNVELNAFLNAERSNALPKIPQTYEANFVDDNEHLNETNIFTDLKNAETDKEPVISVDIEEVEENQVSTIPENDKPQVCIETEKEGLLNGVREVEETDTKTEQDLSANEDLISVKIEAEKECAKTKEEVEHISKSNSSNAGRVVAEEEISSTKDSINEKIAETDNENSPDNSEVEKICFFAFVEKPSLIDESIAETKISVETKDLQDESFSNNADLSYNEVENKEEASSSDGKPSEKIFGKTLVDASVSLSNSGATKEEHSINKLERIPVETIEEAENKNSPSISENEKINILLLSEEKDLPVDAKIAVDTENMQNNSVLTDNETEIKEEVSSSNEEPEAKAEIEESVASSNSEIDEVSEKPLKDESLINEELAVNTVATSEFNSEIENVKISLPPEEKTFLNDAEEAKTSAEIEDVQAKLVPSKTDSTNNEVDCQEQASSFNEKLFSQTETVKEEGDFSTNPEVDKMNILLPPEENTFLIDAEKAKIVVEIEDLQYKSVSSKTGSTNNEIDCQENASSCNEKLEKIFLQTETVKEEGDFPTNPAVDKMNLLLPPEENTFLIDAGEAKIWVEIENLQDKSVSSNTGSANNEEEIKACNLQHTESIETEKNTPPKVTFDLSTNQQEIMPNSLTHNTVFTSTPFGKKPELSLPPENAYSSLNLFKSENDENDEMFSSQFMPLDQCELTEDNEASKLNYSLETWDNFLGKSFDSSRDNNENMFDSFTSEPQSMLFLEGDQKLNDKNETFNLQDGTFVLEDKKDGTFVKEDKKDGTFVIEDKKDGTFVMEKGEENAEENQASGQWESSGGWFLHPQSSNDKLSGDIVPQPSTSKGSYIGFGMDDEIMTAIRNELLEKLPHAQGASSQESVKEEEEWNQTERNEVFLRYNVYNTPLSPIPEECSFDVENGDEMVDTSENTPKYNESDSDWSDQDDLEPPPLSSQTIDSPQKMPSKGHTASQSSCCSNDTLFNFDDFAPNNEKEIHEPSETYDVFVEEIKELSQSDKNSIVKDTDDKTESEFHTCSDNYEEVTDTIIPDIDNDKNSGNVPSPDLCTDKLSLDEFLISERNHTLSGCSSLPFSTKAIAPLPSPEDKPWKSLPASLLTYDKLQGPSLTIDNELMTSEITDKQVMAVLETISSDSSSSEGKQVGKETVTYENMLVDAGKDINCKESATYENVGIEESPTYEKILNNKDYENIPNQKTPLYENEDYVNIGNLDQTKDIFINDKEADYINTIDENTPGEDRDIFGVLTDIRFSGPIDSQLMSTSFSESNDVDEQDWDSGSDTRSSSSGEFIWKEGEHEESLKALRAAPQDMLEDVKPMEEIAEEITESDVTSGTSDEEGENLEFVPSAWDKFATPTKSALRSPEKSLDRSDSQKQTRGVWFKKQKYHCVYEYPREPESPVLHSQDLWKPQMDYAAFSDWEFDAETYLPPPTAESDLNPSTFTFKPKINNSRRSLYYLTSPPNDIHEGDGCYSSSASNNADEEDSMGSSHKRSTADTSIYSQFFPGAWIENATPDSGLEDTTPGSIGDASEFATGYPTSKEVLPLKKLAARAINKNKEISKGPTDVLGGLRHTRSKLKLDLPPSPSAFTSNKTFTVEPIQEPIIIREKPTFSTFGKSRFLVQQVDTPTDDLPQNKNVCFDVIPYKPMNLVPIPTVTLKTVQESVTYEPLKTNFDDISSVNKMFIKGEASLLDSADEDSGIESSTLERKLNNKEDVRLE</sequence>
<feature type="region of interest" description="Disordered" evidence="1">
    <location>
        <begin position="732"/>
        <end position="761"/>
    </location>
</feature>
<dbReference type="Pfam" id="PF07714">
    <property type="entry name" value="PK_Tyr_Ser-Thr"/>
    <property type="match status" value="1"/>
</dbReference>
<feature type="region of interest" description="Disordered" evidence="1">
    <location>
        <begin position="2158"/>
        <end position="2181"/>
    </location>
</feature>
<protein>
    <recommendedName>
        <fullName evidence="3">Protein kinase domain-containing protein</fullName>
    </recommendedName>
</protein>
<feature type="compositionally biased region" description="Low complexity" evidence="1">
    <location>
        <begin position="2112"/>
        <end position="2121"/>
    </location>
</feature>
<dbReference type="GO" id="GO:0005524">
    <property type="term" value="F:ATP binding"/>
    <property type="evidence" value="ECO:0007669"/>
    <property type="project" value="InterPro"/>
</dbReference>
<dbReference type="Gene3D" id="3.30.200.20">
    <property type="entry name" value="Phosphorylase Kinase, domain 1"/>
    <property type="match status" value="1"/>
</dbReference>
<dbReference type="InterPro" id="IPR008266">
    <property type="entry name" value="Tyr_kinase_AS"/>
</dbReference>
<feature type="compositionally biased region" description="Basic and acidic residues" evidence="1">
    <location>
        <begin position="1055"/>
        <end position="1071"/>
    </location>
</feature>
<feature type="region of interest" description="Disordered" evidence="1">
    <location>
        <begin position="2188"/>
        <end position="2207"/>
    </location>
</feature>
<feature type="chain" id="PRO_5040410700" description="Protein kinase domain-containing protein" evidence="2">
    <location>
        <begin position="23"/>
        <end position="2550"/>
    </location>
</feature>
<name>A0A9N9MS71_9CUCU</name>
<gene>
    <name evidence="4" type="ORF">CEUTPL_LOCUS8542</name>
</gene>
<feature type="compositionally biased region" description="Acidic residues" evidence="1">
    <location>
        <begin position="2102"/>
        <end position="2111"/>
    </location>
</feature>
<evidence type="ECO:0000256" key="1">
    <source>
        <dbReference type="SAM" id="MobiDB-lite"/>
    </source>
</evidence>
<feature type="region of interest" description="Disordered" evidence="1">
    <location>
        <begin position="2094"/>
        <end position="2122"/>
    </location>
</feature>
<feature type="region of interest" description="Disordered" evidence="1">
    <location>
        <begin position="961"/>
        <end position="1005"/>
    </location>
</feature>
<feature type="region of interest" description="Disordered" evidence="1">
    <location>
        <begin position="2300"/>
        <end position="2325"/>
    </location>
</feature>
<feature type="compositionally biased region" description="Acidic residues" evidence="1">
    <location>
        <begin position="1732"/>
        <end position="1744"/>
    </location>
</feature>
<evidence type="ECO:0000259" key="3">
    <source>
        <dbReference type="PROSITE" id="PS50011"/>
    </source>
</evidence>
<feature type="region of interest" description="Disordered" evidence="1">
    <location>
        <begin position="661"/>
        <end position="691"/>
    </location>
</feature>
<dbReference type="Gene3D" id="1.10.510.10">
    <property type="entry name" value="Transferase(Phosphotransferase) domain 1"/>
    <property type="match status" value="1"/>
</dbReference>
<evidence type="ECO:0000313" key="4">
    <source>
        <dbReference type="EMBL" id="CAG9767990.1"/>
    </source>
</evidence>
<dbReference type="InterPro" id="IPR001245">
    <property type="entry name" value="Ser-Thr/Tyr_kinase_cat_dom"/>
</dbReference>
<accession>A0A9N9MS71</accession>
<feature type="region of interest" description="Disordered" evidence="1">
    <location>
        <begin position="2527"/>
        <end position="2550"/>
    </location>
</feature>
<dbReference type="InterPro" id="IPR000719">
    <property type="entry name" value="Prot_kinase_dom"/>
</dbReference>
<organism evidence="4 5">
    <name type="scientific">Ceutorhynchus assimilis</name>
    <name type="common">cabbage seed weevil</name>
    <dbReference type="NCBI Taxonomy" id="467358"/>
    <lineage>
        <taxon>Eukaryota</taxon>
        <taxon>Metazoa</taxon>
        <taxon>Ecdysozoa</taxon>
        <taxon>Arthropoda</taxon>
        <taxon>Hexapoda</taxon>
        <taxon>Insecta</taxon>
        <taxon>Pterygota</taxon>
        <taxon>Neoptera</taxon>
        <taxon>Endopterygota</taxon>
        <taxon>Coleoptera</taxon>
        <taxon>Polyphaga</taxon>
        <taxon>Cucujiformia</taxon>
        <taxon>Curculionidae</taxon>
        <taxon>Ceutorhynchinae</taxon>
        <taxon>Ceutorhynchus</taxon>
    </lineage>
</organism>
<reference evidence="4" key="1">
    <citation type="submission" date="2022-01" db="EMBL/GenBank/DDBJ databases">
        <authorList>
            <person name="King R."/>
        </authorList>
    </citation>
    <scope>NUCLEOTIDE SEQUENCE</scope>
</reference>
<feature type="domain" description="Protein kinase" evidence="3">
    <location>
        <begin position="147"/>
        <end position="412"/>
    </location>
</feature>
<feature type="region of interest" description="Disordered" evidence="1">
    <location>
        <begin position="1156"/>
        <end position="1197"/>
    </location>
</feature>
<feature type="region of interest" description="Disordered" evidence="1">
    <location>
        <begin position="1688"/>
        <end position="1792"/>
    </location>
</feature>